<comment type="caution">
    <text evidence="2">The sequence shown here is derived from an EMBL/GenBank/DDBJ whole genome shotgun (WGS) entry which is preliminary data.</text>
</comment>
<name>A0ABW0J2G4_9BURK</name>
<keyword evidence="1" id="KW-0175">Coiled coil</keyword>
<evidence type="ECO:0000313" key="2">
    <source>
        <dbReference type="EMBL" id="MFC5427218.1"/>
    </source>
</evidence>
<reference evidence="3" key="1">
    <citation type="journal article" date="2019" name="Int. J. Syst. Evol. Microbiol.">
        <title>The Global Catalogue of Microorganisms (GCM) 10K type strain sequencing project: providing services to taxonomists for standard genome sequencing and annotation.</title>
        <authorList>
            <consortium name="The Broad Institute Genomics Platform"/>
            <consortium name="The Broad Institute Genome Sequencing Center for Infectious Disease"/>
            <person name="Wu L."/>
            <person name="Ma J."/>
        </authorList>
    </citation>
    <scope>NUCLEOTIDE SEQUENCE [LARGE SCALE GENOMIC DNA]</scope>
    <source>
        <strain evidence="3">CCUG 56042</strain>
    </source>
</reference>
<gene>
    <name evidence="2" type="ORF">ACFPTO_00075</name>
</gene>
<organism evidence="2 3">
    <name type="scientific">Paraburkholderia denitrificans</name>
    <dbReference type="NCBI Taxonomy" id="694025"/>
    <lineage>
        <taxon>Bacteria</taxon>
        <taxon>Pseudomonadati</taxon>
        <taxon>Pseudomonadota</taxon>
        <taxon>Betaproteobacteria</taxon>
        <taxon>Burkholderiales</taxon>
        <taxon>Burkholderiaceae</taxon>
        <taxon>Paraburkholderia</taxon>
    </lineage>
</organism>
<accession>A0ABW0J2G4</accession>
<dbReference type="Proteomes" id="UP001596103">
    <property type="component" value="Unassembled WGS sequence"/>
</dbReference>
<sequence length="108" mass="11835">MLERIIDVQSECFELQQTNQRLLADAQAASARENALKEELQQIRDLAADFADNFEFRVTLMGSSYDQGEVAGAYLCANCAASGKKTFLHRAPPGSHYVCSAGLGHIQL</sequence>
<dbReference type="EMBL" id="JBHSMP010000001">
    <property type="protein sequence ID" value="MFC5427218.1"/>
    <property type="molecule type" value="Genomic_DNA"/>
</dbReference>
<feature type="coiled-coil region" evidence="1">
    <location>
        <begin position="19"/>
        <end position="53"/>
    </location>
</feature>
<evidence type="ECO:0000313" key="3">
    <source>
        <dbReference type="Proteomes" id="UP001596103"/>
    </source>
</evidence>
<proteinExistence type="predicted"/>
<protein>
    <submittedName>
        <fullName evidence="2">Uncharacterized protein</fullName>
    </submittedName>
</protein>
<dbReference type="RefSeq" id="WP_377708527.1">
    <property type="nucleotide sequence ID" value="NZ_JBHSMP010000001.1"/>
</dbReference>
<keyword evidence="3" id="KW-1185">Reference proteome</keyword>
<evidence type="ECO:0000256" key="1">
    <source>
        <dbReference type="SAM" id="Coils"/>
    </source>
</evidence>